<evidence type="ECO:0000256" key="1">
    <source>
        <dbReference type="SAM" id="MobiDB-lite"/>
    </source>
</evidence>
<protein>
    <submittedName>
        <fullName evidence="2">Uncharacterized protein</fullName>
    </submittedName>
</protein>
<gene>
    <name evidence="2" type="ORF">FF100_04855</name>
</gene>
<evidence type="ECO:0000313" key="3">
    <source>
        <dbReference type="Proteomes" id="UP000305267"/>
    </source>
</evidence>
<organism evidence="2 3">
    <name type="scientific">Methylobacterium terricola</name>
    <dbReference type="NCBI Taxonomy" id="2583531"/>
    <lineage>
        <taxon>Bacteria</taxon>
        <taxon>Pseudomonadati</taxon>
        <taxon>Pseudomonadota</taxon>
        <taxon>Alphaproteobacteria</taxon>
        <taxon>Hyphomicrobiales</taxon>
        <taxon>Methylobacteriaceae</taxon>
        <taxon>Methylobacterium</taxon>
    </lineage>
</organism>
<reference evidence="2 3" key="1">
    <citation type="submission" date="2019-06" db="EMBL/GenBank/DDBJ databases">
        <title>Genome of Methylobacterium sp. 17Sr1-39.</title>
        <authorList>
            <person name="Seo T."/>
        </authorList>
    </citation>
    <scope>NUCLEOTIDE SEQUENCE [LARGE SCALE GENOMIC DNA]</scope>
    <source>
        <strain evidence="2 3">17Sr1-39</strain>
    </source>
</reference>
<dbReference type="OrthoDB" id="8421551at2"/>
<name>A0A5C4LM04_9HYPH</name>
<accession>A0A5C4LM04</accession>
<proteinExistence type="predicted"/>
<dbReference type="Proteomes" id="UP000305267">
    <property type="component" value="Unassembled WGS sequence"/>
</dbReference>
<dbReference type="AlphaFoldDB" id="A0A5C4LM04"/>
<dbReference type="EMBL" id="VDDA01000002">
    <property type="protein sequence ID" value="TNC14908.1"/>
    <property type="molecule type" value="Genomic_DNA"/>
</dbReference>
<evidence type="ECO:0000313" key="2">
    <source>
        <dbReference type="EMBL" id="TNC14908.1"/>
    </source>
</evidence>
<feature type="region of interest" description="Disordered" evidence="1">
    <location>
        <begin position="48"/>
        <end position="68"/>
    </location>
</feature>
<keyword evidence="3" id="KW-1185">Reference proteome</keyword>
<comment type="caution">
    <text evidence="2">The sequence shown here is derived from an EMBL/GenBank/DDBJ whole genome shotgun (WGS) entry which is preliminary data.</text>
</comment>
<dbReference type="RefSeq" id="WP_139034449.1">
    <property type="nucleotide sequence ID" value="NZ_VDDA01000002.1"/>
</dbReference>
<sequence>MKIKNIDVGPRGVWSDGVVVMLAPGESRDLRVQKGDLEAARATGWFSLEGVSSEEPEEPALTPSPALDSMSEDELRAILKDKDVTVDGRWGRDKLLSEAKKAVGN</sequence>